<dbReference type="InterPro" id="IPR011006">
    <property type="entry name" value="CheY-like_superfamily"/>
</dbReference>
<evidence type="ECO:0000259" key="6">
    <source>
        <dbReference type="PROSITE" id="PS50110"/>
    </source>
</evidence>
<evidence type="ECO:0000256" key="1">
    <source>
        <dbReference type="ARBA" id="ARBA00023015"/>
    </source>
</evidence>
<dbReference type="InterPro" id="IPR036388">
    <property type="entry name" value="WH-like_DNA-bd_sf"/>
</dbReference>
<dbReference type="SUPFAM" id="SSF52172">
    <property type="entry name" value="CheY-like"/>
    <property type="match status" value="1"/>
</dbReference>
<evidence type="ECO:0000256" key="4">
    <source>
        <dbReference type="PROSITE-ProRule" id="PRU00169"/>
    </source>
</evidence>
<dbReference type="PROSITE" id="PS50043">
    <property type="entry name" value="HTH_LUXR_2"/>
    <property type="match status" value="1"/>
</dbReference>
<dbReference type="PROSITE" id="PS00622">
    <property type="entry name" value="HTH_LUXR_1"/>
    <property type="match status" value="1"/>
</dbReference>
<dbReference type="PANTHER" id="PTHR44688">
    <property type="entry name" value="DNA-BINDING TRANSCRIPTIONAL ACTIVATOR DEVR_DOSR"/>
    <property type="match status" value="1"/>
</dbReference>
<keyword evidence="3" id="KW-0804">Transcription</keyword>
<dbReference type="Gene3D" id="1.10.10.10">
    <property type="entry name" value="Winged helix-like DNA-binding domain superfamily/Winged helix DNA-binding domain"/>
    <property type="match status" value="1"/>
</dbReference>
<dbReference type="PANTHER" id="PTHR44688:SF16">
    <property type="entry name" value="DNA-BINDING TRANSCRIPTIONAL ACTIVATOR DEVR_DOSR"/>
    <property type="match status" value="1"/>
</dbReference>
<keyword evidence="1" id="KW-0805">Transcription regulation</keyword>
<dbReference type="Proteomes" id="UP000426424">
    <property type="component" value="Chromosome"/>
</dbReference>
<feature type="domain" description="Response regulatory" evidence="6">
    <location>
        <begin position="6"/>
        <end position="120"/>
    </location>
</feature>
<dbReference type="SMART" id="SM00421">
    <property type="entry name" value="HTH_LUXR"/>
    <property type="match status" value="1"/>
</dbReference>
<dbReference type="GO" id="GO:0000160">
    <property type="term" value="P:phosphorelay signal transduction system"/>
    <property type="evidence" value="ECO:0007669"/>
    <property type="project" value="InterPro"/>
</dbReference>
<reference evidence="7 8" key="1">
    <citation type="submission" date="2019-12" db="EMBL/GenBank/DDBJ databases">
        <title>The complete genome of the thermophilic, anoxygenic phototrophic gammaproteobacterium Thermochromatium tepidum.</title>
        <authorList>
            <person name="Sattley W.M."/>
            <person name="Swingley W.D."/>
            <person name="Burchell B.M."/>
            <person name="Gurbani S.A."/>
            <person name="Kujawa C.M."/>
            <person name="Nuccio D.A."/>
            <person name="Schladweiler J."/>
            <person name="Shaffer K.N."/>
            <person name="Stokes L.M."/>
            <person name="Touchman J.W."/>
            <person name="Blankenship R.E."/>
            <person name="Madigan M.T."/>
        </authorList>
    </citation>
    <scope>NUCLEOTIDE SEQUENCE [LARGE SCALE GENOMIC DNA]</scope>
    <source>
        <strain evidence="7 8">ATCC 43061</strain>
    </source>
</reference>
<dbReference type="Pfam" id="PF00072">
    <property type="entry name" value="Response_reg"/>
    <property type="match status" value="1"/>
</dbReference>
<dbReference type="AlphaFoldDB" id="A0A6I6DZT3"/>
<organism evidence="7 8">
    <name type="scientific">Thermochromatium tepidum ATCC 43061</name>
    <dbReference type="NCBI Taxonomy" id="316276"/>
    <lineage>
        <taxon>Bacteria</taxon>
        <taxon>Pseudomonadati</taxon>
        <taxon>Pseudomonadota</taxon>
        <taxon>Gammaproteobacteria</taxon>
        <taxon>Chromatiales</taxon>
        <taxon>Chromatiaceae</taxon>
        <taxon>Thermochromatium</taxon>
    </lineage>
</organism>
<dbReference type="OrthoDB" id="9802186at2"/>
<evidence type="ECO:0000259" key="5">
    <source>
        <dbReference type="PROSITE" id="PS50043"/>
    </source>
</evidence>
<dbReference type="Gene3D" id="3.40.50.2300">
    <property type="match status" value="1"/>
</dbReference>
<dbReference type="PROSITE" id="PS50110">
    <property type="entry name" value="RESPONSE_REGULATORY"/>
    <property type="match status" value="1"/>
</dbReference>
<dbReference type="CDD" id="cd06170">
    <property type="entry name" value="LuxR_C_like"/>
    <property type="match status" value="1"/>
</dbReference>
<proteinExistence type="predicted"/>
<protein>
    <submittedName>
        <fullName evidence="7">Response regulator</fullName>
    </submittedName>
</protein>
<dbReference type="KEGG" id="ttp:E6P07_09070"/>
<dbReference type="Pfam" id="PF00196">
    <property type="entry name" value="GerE"/>
    <property type="match status" value="1"/>
</dbReference>
<evidence type="ECO:0000313" key="7">
    <source>
        <dbReference type="EMBL" id="QGU33114.1"/>
    </source>
</evidence>
<keyword evidence="8" id="KW-1185">Reference proteome</keyword>
<evidence type="ECO:0000256" key="3">
    <source>
        <dbReference type="ARBA" id="ARBA00023163"/>
    </source>
</evidence>
<keyword evidence="2" id="KW-0238">DNA-binding</keyword>
<feature type="domain" description="HTH luxR-type" evidence="5">
    <location>
        <begin position="136"/>
        <end position="201"/>
    </location>
</feature>
<dbReference type="GO" id="GO:0006355">
    <property type="term" value="P:regulation of DNA-templated transcription"/>
    <property type="evidence" value="ECO:0007669"/>
    <property type="project" value="InterPro"/>
</dbReference>
<name>A0A6I6DZT3_THETI</name>
<dbReference type="CDD" id="cd17537">
    <property type="entry name" value="REC_FixJ"/>
    <property type="match status" value="1"/>
</dbReference>
<gene>
    <name evidence="7" type="ORF">E6P07_09070</name>
</gene>
<dbReference type="InterPro" id="IPR000792">
    <property type="entry name" value="Tscrpt_reg_LuxR_C"/>
</dbReference>
<dbReference type="GO" id="GO:0003677">
    <property type="term" value="F:DNA binding"/>
    <property type="evidence" value="ECO:0007669"/>
    <property type="project" value="UniProtKB-KW"/>
</dbReference>
<evidence type="ECO:0000256" key="2">
    <source>
        <dbReference type="ARBA" id="ARBA00023125"/>
    </source>
</evidence>
<dbReference type="InterPro" id="IPR001789">
    <property type="entry name" value="Sig_transdc_resp-reg_receiver"/>
</dbReference>
<dbReference type="RefSeq" id="WP_153975308.1">
    <property type="nucleotide sequence ID" value="NZ_CP039268.1"/>
</dbReference>
<dbReference type="EMBL" id="CP039268">
    <property type="protein sequence ID" value="QGU33114.1"/>
    <property type="molecule type" value="Genomic_DNA"/>
</dbReference>
<keyword evidence="4" id="KW-0597">Phosphoprotein</keyword>
<evidence type="ECO:0000313" key="8">
    <source>
        <dbReference type="Proteomes" id="UP000426424"/>
    </source>
</evidence>
<feature type="modified residue" description="4-aspartylphosphate" evidence="4">
    <location>
        <position position="55"/>
    </location>
</feature>
<sequence length="212" mass="23671">MTEFQTVFLVDDDPGMRDSLTLILELAGHRVLSFPSPSDFLANFSPDARGCLVLDQRMPEMTGLELQTELLERGALLPIIFLSAFGDVPTTVRAIQAGAIDFLEKPASTERLLQRIEDAFAEDRRRREEAATEHDILKRLRQLTPREYEVLTLTTRGLTNKDIARQLGISPRTVENHRARMMEKMGAANLAELCRMSAICQSSAARQTANGA</sequence>
<dbReference type="PRINTS" id="PR00038">
    <property type="entry name" value="HTHLUXR"/>
</dbReference>
<accession>A0A6I6DZT3</accession>
<dbReference type="SMART" id="SM00448">
    <property type="entry name" value="REC"/>
    <property type="match status" value="1"/>
</dbReference>